<feature type="region of interest" description="Disordered" evidence="8">
    <location>
        <begin position="764"/>
        <end position="896"/>
    </location>
</feature>
<dbReference type="InterPro" id="IPR024943">
    <property type="entry name" value="Enhancer_polycomb"/>
</dbReference>
<evidence type="ECO:0000256" key="8">
    <source>
        <dbReference type="SAM" id="MobiDB-lite"/>
    </source>
</evidence>
<dbReference type="InterPro" id="IPR019542">
    <property type="entry name" value="Enhancer_polycomb-like_N"/>
</dbReference>
<gene>
    <name evidence="10" type="ORF">D9758_005386</name>
</gene>
<feature type="compositionally biased region" description="Low complexity" evidence="8">
    <location>
        <begin position="726"/>
        <end position="741"/>
    </location>
</feature>
<proteinExistence type="inferred from homology"/>
<feature type="region of interest" description="Disordered" evidence="8">
    <location>
        <begin position="939"/>
        <end position="962"/>
    </location>
</feature>
<sequence length="1105" mass="121706">MVRHNPVSSLARNHRFNNKSRLKIIRGDFDSDNLVSNEDEEKDRWQQSIAGVDKEDVNEHHLLAALRAADAVTKKEEKAAYIPTPDSNGIVHNYETLYPTNRWKDPHSYVQSSLTVEESASAALHGGFTYYMDERDKEWLDRNNEEARGEGTSAQGASTRRSSTSSRSGKGKETDSDELRAEPVVMNEDEFELVMGLFEKIAHENTEFLYHALQNGMPFPPFSDYEPTFSSSLSPTTFALFNPPPWLPSPNQLVRIARAVYPHWKERRLERKGHRIAPVLNFDEEDTLNESYVCFRRLEAKALRKTRVQQVSYTDKLVRLQSEFGSAFELAKTMLLREQAKMEDMKQDQAIWALRARLVDLKSRNPTLFDAKDDEALLFDKERVLKKRKAEAASSVKETSKPEAGPRAQSQQPQSLRSDLKPPETRAREIQQIVEAAVAKQKEEDSQWENILDSGYVNSYVSVPSRHFKQLSMTKSSSPTPSSLSSDSGRPISSNGRQSLRTRVGRGGRLHVDRRLTIRVPPVAPRSSRHPAIVDSDDEQDTDNSAMDVDEDDVDQNAYEEADRRLTERWRFDSDDSMPVGITDEHDRMLIDDYGFKYLKHSMSLLGDTDFGDLSTDPTLTLPGADGKTETVTPFRLGMFSILKPLPLSSSTPSSSEPTLARSASTPRSQPVSSPTSSVKPVSILQRQESVMRISGNGGLPLRSTSVAATPSATSPSPTSSPPKPQATATSASSPPAQQQPLHQPRPIVNGIHRAAMTMPHLEVTKPTSMSPPVVPASTPSINRISTPTTSDAQMQSANVDNAGQTHTRPQSQQSQRQAPSATSSPHPSHLSPHQVPQQLHRSPSLNSPHIQQSRTATPSAASPHQQARTPTPSQTPNPRTVVNGHVHHPYSSSPLTTTTHVPGYAIPYSHLSAGYGRQQTANVVNGVKAGYNSASPVATPTPTENAANPNGSTGADGNIATNGAATHIASPQELSILQQLHHMQLRGLELQGLQSTRYLQSLQAQGFNLSALGLQNPQNTQGPHVQSYQNLPQNMQQTNGQGQGSGAGAYNAQAQFQMQLQMLQSLTNMGHGKMPVARPRQGQPYQQQQHVSSQNQLQGQAQGR</sequence>
<protein>
    <recommendedName>
        <fullName evidence="7">Enhancer of polycomb-like protein</fullName>
    </recommendedName>
</protein>
<dbReference type="OrthoDB" id="435275at2759"/>
<comment type="function">
    <text evidence="6">Component of the NuA4 histone acetyltransferase complex which is involved in transcriptional activation of selected genes principally by acetylation of nucleosomal histone H4 and H2A. The NuA4 complex is also involved in DNA repair. Involved in gene silencing by neighboring heterochromatin, blockage of the silencing spreading along the chromosome, and required for cell cycle progression through G2/M.</text>
</comment>
<feature type="domain" description="Enhancer of polycomb-like N-terminal" evidence="9">
    <location>
        <begin position="12"/>
        <end position="200"/>
    </location>
</feature>
<feature type="region of interest" description="Disordered" evidence="8">
    <location>
        <begin position="1071"/>
        <end position="1105"/>
    </location>
</feature>
<feature type="compositionally biased region" description="Polar residues" evidence="8">
    <location>
        <begin position="840"/>
        <end position="881"/>
    </location>
</feature>
<dbReference type="GO" id="GO:0005634">
    <property type="term" value="C:nucleus"/>
    <property type="evidence" value="ECO:0007669"/>
    <property type="project" value="UniProtKB-SubCell"/>
</dbReference>
<dbReference type="EMBL" id="JAACJM010000028">
    <property type="protein sequence ID" value="KAF5365344.1"/>
    <property type="molecule type" value="Genomic_DNA"/>
</dbReference>
<comment type="caution">
    <text evidence="10">The sequence shown here is derived from an EMBL/GenBank/DDBJ whole genome shotgun (WGS) entry which is preliminary data.</text>
</comment>
<evidence type="ECO:0000256" key="1">
    <source>
        <dbReference type="ARBA" id="ARBA00004123"/>
    </source>
</evidence>
<keyword evidence="11" id="KW-1185">Reference proteome</keyword>
<keyword evidence="5 7" id="KW-0539">Nucleus</keyword>
<dbReference type="GO" id="GO:0006357">
    <property type="term" value="P:regulation of transcription by RNA polymerase II"/>
    <property type="evidence" value="ECO:0007669"/>
    <property type="project" value="InterPro"/>
</dbReference>
<dbReference type="PANTHER" id="PTHR14898">
    <property type="entry name" value="ENHANCER OF POLYCOMB"/>
    <property type="match status" value="1"/>
</dbReference>
<feature type="compositionally biased region" description="Polar residues" evidence="8">
    <location>
        <begin position="408"/>
        <end position="417"/>
    </location>
</feature>
<dbReference type="Proteomes" id="UP000559256">
    <property type="component" value="Unassembled WGS sequence"/>
</dbReference>
<feature type="region of interest" description="Disordered" evidence="8">
    <location>
        <begin position="144"/>
        <end position="180"/>
    </location>
</feature>
<comment type="similarity">
    <text evidence="2 7">Belongs to the enhancer of polycomb family.</text>
</comment>
<evidence type="ECO:0000256" key="7">
    <source>
        <dbReference type="RuleBase" id="RU361124"/>
    </source>
</evidence>
<feature type="compositionally biased region" description="Low complexity" evidence="8">
    <location>
        <begin position="158"/>
        <end position="168"/>
    </location>
</feature>
<feature type="region of interest" description="Disordered" evidence="8">
    <location>
        <begin position="471"/>
        <end position="551"/>
    </location>
</feature>
<accession>A0A8H5GHT0</accession>
<feature type="compositionally biased region" description="Low complexity" evidence="8">
    <location>
        <begin position="476"/>
        <end position="494"/>
    </location>
</feature>
<feature type="compositionally biased region" description="Basic and acidic residues" evidence="8">
    <location>
        <begin position="170"/>
        <end position="180"/>
    </location>
</feature>
<feature type="compositionally biased region" description="Low complexity" evidence="8">
    <location>
        <begin position="1082"/>
        <end position="1105"/>
    </location>
</feature>
<evidence type="ECO:0000256" key="5">
    <source>
        <dbReference type="ARBA" id="ARBA00023242"/>
    </source>
</evidence>
<evidence type="ECO:0000313" key="10">
    <source>
        <dbReference type="EMBL" id="KAF5365344.1"/>
    </source>
</evidence>
<evidence type="ECO:0000259" key="9">
    <source>
        <dbReference type="Pfam" id="PF10513"/>
    </source>
</evidence>
<dbReference type="Pfam" id="PF10513">
    <property type="entry name" value="EPL1"/>
    <property type="match status" value="1"/>
</dbReference>
<evidence type="ECO:0000256" key="6">
    <source>
        <dbReference type="ARBA" id="ARBA00025513"/>
    </source>
</evidence>
<feature type="region of interest" description="Disordered" evidence="8">
    <location>
        <begin position="390"/>
        <end position="426"/>
    </location>
</feature>
<feature type="compositionally biased region" description="Acidic residues" evidence="8">
    <location>
        <begin position="535"/>
        <end position="551"/>
    </location>
</feature>
<evidence type="ECO:0000256" key="4">
    <source>
        <dbReference type="ARBA" id="ARBA00023163"/>
    </source>
</evidence>
<dbReference type="AlphaFoldDB" id="A0A8H5GHT0"/>
<feature type="compositionally biased region" description="Polar residues" evidence="8">
    <location>
        <begin position="778"/>
        <end position="807"/>
    </location>
</feature>
<name>A0A8H5GHT0_9AGAR</name>
<feature type="region of interest" description="Disordered" evidence="8">
    <location>
        <begin position="646"/>
        <end position="744"/>
    </location>
</feature>
<keyword evidence="3 7" id="KW-0805">Transcription regulation</keyword>
<feature type="compositionally biased region" description="Low complexity" evidence="8">
    <location>
        <begin position="808"/>
        <end position="839"/>
    </location>
</feature>
<feature type="compositionally biased region" description="Low complexity" evidence="8">
    <location>
        <begin position="646"/>
        <end position="683"/>
    </location>
</feature>
<evidence type="ECO:0000256" key="3">
    <source>
        <dbReference type="ARBA" id="ARBA00023015"/>
    </source>
</evidence>
<dbReference type="GO" id="GO:0035267">
    <property type="term" value="C:NuA4 histone acetyltransferase complex"/>
    <property type="evidence" value="ECO:0007669"/>
    <property type="project" value="InterPro"/>
</dbReference>
<evidence type="ECO:0000256" key="2">
    <source>
        <dbReference type="ARBA" id="ARBA00008035"/>
    </source>
</evidence>
<keyword evidence="4 7" id="KW-0804">Transcription</keyword>
<organism evidence="10 11">
    <name type="scientific">Tetrapyrgos nigripes</name>
    <dbReference type="NCBI Taxonomy" id="182062"/>
    <lineage>
        <taxon>Eukaryota</taxon>
        <taxon>Fungi</taxon>
        <taxon>Dikarya</taxon>
        <taxon>Basidiomycota</taxon>
        <taxon>Agaricomycotina</taxon>
        <taxon>Agaricomycetes</taxon>
        <taxon>Agaricomycetidae</taxon>
        <taxon>Agaricales</taxon>
        <taxon>Marasmiineae</taxon>
        <taxon>Marasmiaceae</taxon>
        <taxon>Tetrapyrgos</taxon>
    </lineage>
</organism>
<evidence type="ECO:0000313" key="11">
    <source>
        <dbReference type="Proteomes" id="UP000559256"/>
    </source>
</evidence>
<comment type="subcellular location">
    <subcellularLocation>
        <location evidence="1 7">Nucleus</location>
    </subcellularLocation>
</comment>
<feature type="compositionally biased region" description="Low complexity" evidence="8">
    <location>
        <begin position="704"/>
        <end position="718"/>
    </location>
</feature>
<reference evidence="10 11" key="1">
    <citation type="journal article" date="2020" name="ISME J.">
        <title>Uncovering the hidden diversity of litter-decomposition mechanisms in mushroom-forming fungi.</title>
        <authorList>
            <person name="Floudas D."/>
            <person name="Bentzer J."/>
            <person name="Ahren D."/>
            <person name="Johansson T."/>
            <person name="Persson P."/>
            <person name="Tunlid A."/>
        </authorList>
    </citation>
    <scope>NUCLEOTIDE SEQUENCE [LARGE SCALE GENOMIC DNA]</scope>
    <source>
        <strain evidence="10 11">CBS 291.85</strain>
    </source>
</reference>